<feature type="domain" description="HMA" evidence="2">
    <location>
        <begin position="166"/>
        <end position="232"/>
    </location>
</feature>
<proteinExistence type="predicted"/>
<organism evidence="3 4">
    <name type="scientific">Rosa chinensis</name>
    <name type="common">China rose</name>
    <dbReference type="NCBI Taxonomy" id="74649"/>
    <lineage>
        <taxon>Eukaryota</taxon>
        <taxon>Viridiplantae</taxon>
        <taxon>Streptophyta</taxon>
        <taxon>Embryophyta</taxon>
        <taxon>Tracheophyta</taxon>
        <taxon>Spermatophyta</taxon>
        <taxon>Magnoliopsida</taxon>
        <taxon>eudicotyledons</taxon>
        <taxon>Gunneridae</taxon>
        <taxon>Pentapetalae</taxon>
        <taxon>rosids</taxon>
        <taxon>fabids</taxon>
        <taxon>Rosales</taxon>
        <taxon>Rosaceae</taxon>
        <taxon>Rosoideae</taxon>
        <taxon>Rosoideae incertae sedis</taxon>
        <taxon>Rosa</taxon>
    </lineage>
</organism>
<dbReference type="AlphaFoldDB" id="A0A2P6QI86"/>
<dbReference type="STRING" id="74649.A0A2P6QI86"/>
<name>A0A2P6QI86_ROSCH</name>
<dbReference type="PANTHER" id="PTHR46119">
    <property type="entry name" value="OS08G0405700 PROTEIN"/>
    <property type="match status" value="1"/>
</dbReference>
<evidence type="ECO:0000313" key="3">
    <source>
        <dbReference type="EMBL" id="PRQ33873.1"/>
    </source>
</evidence>
<feature type="region of interest" description="Disordered" evidence="1">
    <location>
        <begin position="143"/>
        <end position="163"/>
    </location>
</feature>
<dbReference type="Gene3D" id="3.30.70.100">
    <property type="match status" value="1"/>
</dbReference>
<reference evidence="3 4" key="1">
    <citation type="journal article" date="2018" name="Nat. Genet.">
        <title>The Rosa genome provides new insights in the design of modern roses.</title>
        <authorList>
            <person name="Bendahmane M."/>
        </authorList>
    </citation>
    <scope>NUCLEOTIDE SEQUENCE [LARGE SCALE GENOMIC DNA]</scope>
    <source>
        <strain evidence="4">cv. Old Blush</strain>
    </source>
</reference>
<dbReference type="CDD" id="cd00371">
    <property type="entry name" value="HMA"/>
    <property type="match status" value="1"/>
</dbReference>
<dbReference type="InterPro" id="IPR006121">
    <property type="entry name" value="HMA_dom"/>
</dbReference>
<dbReference type="PANTHER" id="PTHR46119:SF12">
    <property type="entry name" value="PROTEIN SODIUM POTASSIUM ROOT DEFECTIVE 3"/>
    <property type="match status" value="1"/>
</dbReference>
<sequence length="246" mass="27695">MDRFFCASSASTAIMDQRAIVRRAHRVPISDHVYVHGRRKNQPHLPMIPCSFDQLPIDPKPLYERCRRSFSSAQCSDRDQLRRKSSADIHDQRRKSTSSTSRYRISDGSTVPFIDWLSETDATLVPSDHHKEAASNPRLRLIMRSNDEYRRPSPAPLRSSSTRSRNQVVVLRVSVHCKGCEEKLRKHLSKMEGVASFSIDLPTKKVTVIGDVTPLGVLASVSKVKKAQLWSSPTSSSPSPSSRWSA</sequence>
<dbReference type="InterPro" id="IPR044526">
    <property type="entry name" value="NAKR1-3"/>
</dbReference>
<feature type="compositionally biased region" description="Basic and acidic residues" evidence="1">
    <location>
        <begin position="77"/>
        <end position="91"/>
    </location>
</feature>
<dbReference type="Pfam" id="PF00403">
    <property type="entry name" value="HMA"/>
    <property type="match status" value="1"/>
</dbReference>
<comment type="caution">
    <text evidence="3">The sequence shown here is derived from an EMBL/GenBank/DDBJ whole genome shotgun (WGS) entry which is preliminary data.</text>
</comment>
<dbReference type="GO" id="GO:0046872">
    <property type="term" value="F:metal ion binding"/>
    <property type="evidence" value="ECO:0007669"/>
    <property type="project" value="InterPro"/>
</dbReference>
<accession>A0A2P6QI86</accession>
<feature type="region of interest" description="Disordered" evidence="1">
    <location>
        <begin position="77"/>
        <end position="104"/>
    </location>
</feature>
<dbReference type="InterPro" id="IPR036163">
    <property type="entry name" value="HMA_dom_sf"/>
</dbReference>
<evidence type="ECO:0000313" key="4">
    <source>
        <dbReference type="Proteomes" id="UP000238479"/>
    </source>
</evidence>
<dbReference type="OMA" id="PCFSSEM"/>
<dbReference type="Proteomes" id="UP000238479">
    <property type="component" value="Chromosome 5"/>
</dbReference>
<dbReference type="PROSITE" id="PS50846">
    <property type="entry name" value="HMA_2"/>
    <property type="match status" value="1"/>
</dbReference>
<gene>
    <name evidence="3" type="ORF">RchiOBHm_Chr5g0062481</name>
</gene>
<keyword evidence="4" id="KW-1185">Reference proteome</keyword>
<dbReference type="EMBL" id="PDCK01000043">
    <property type="protein sequence ID" value="PRQ33873.1"/>
    <property type="molecule type" value="Genomic_DNA"/>
</dbReference>
<dbReference type="Gramene" id="PRQ33873">
    <property type="protein sequence ID" value="PRQ33873"/>
    <property type="gene ID" value="RchiOBHm_Chr5g0062481"/>
</dbReference>
<dbReference type="SUPFAM" id="SSF55008">
    <property type="entry name" value="HMA, heavy metal-associated domain"/>
    <property type="match status" value="1"/>
</dbReference>
<dbReference type="OrthoDB" id="689350at2759"/>
<protein>
    <submittedName>
        <fullName evidence="3">Putative heavy metal-associated domain, HMA</fullName>
    </submittedName>
</protein>
<evidence type="ECO:0000256" key="1">
    <source>
        <dbReference type="SAM" id="MobiDB-lite"/>
    </source>
</evidence>
<evidence type="ECO:0000259" key="2">
    <source>
        <dbReference type="PROSITE" id="PS50846"/>
    </source>
</evidence>